<evidence type="ECO:0000313" key="3">
    <source>
        <dbReference type="EMBL" id="GGF52112.1"/>
    </source>
</evidence>
<feature type="transmembrane region" description="Helical" evidence="2">
    <location>
        <begin position="119"/>
        <end position="139"/>
    </location>
</feature>
<dbReference type="InterPro" id="IPR029052">
    <property type="entry name" value="Metallo-depent_PP-like"/>
</dbReference>
<keyword evidence="2" id="KW-0812">Transmembrane</keyword>
<dbReference type="AlphaFoldDB" id="A0A917F5L1"/>
<keyword evidence="4" id="KW-1185">Reference proteome</keyword>
<keyword evidence="2" id="KW-0472">Membrane</keyword>
<keyword evidence="2" id="KW-1133">Transmembrane helix</keyword>
<organism evidence="3 4">
    <name type="scientific">Marmoricola endophyticus</name>
    <dbReference type="NCBI Taxonomy" id="2040280"/>
    <lineage>
        <taxon>Bacteria</taxon>
        <taxon>Bacillati</taxon>
        <taxon>Actinomycetota</taxon>
        <taxon>Actinomycetes</taxon>
        <taxon>Propionibacteriales</taxon>
        <taxon>Nocardioidaceae</taxon>
        <taxon>Marmoricola</taxon>
    </lineage>
</organism>
<accession>A0A917F5L1</accession>
<dbReference type="Proteomes" id="UP000649179">
    <property type="component" value="Unassembled WGS sequence"/>
</dbReference>
<dbReference type="RefSeq" id="WP_188780301.1">
    <property type="nucleotide sequence ID" value="NZ_BMKQ01000001.1"/>
</dbReference>
<evidence type="ECO:0000256" key="1">
    <source>
        <dbReference type="SAM" id="MobiDB-lite"/>
    </source>
</evidence>
<feature type="compositionally biased region" description="Low complexity" evidence="1">
    <location>
        <begin position="525"/>
        <end position="536"/>
    </location>
</feature>
<proteinExistence type="predicted"/>
<evidence type="ECO:0000256" key="2">
    <source>
        <dbReference type="SAM" id="Phobius"/>
    </source>
</evidence>
<feature type="transmembrane region" description="Helical" evidence="2">
    <location>
        <begin position="12"/>
        <end position="35"/>
    </location>
</feature>
<sequence length="536" mass="56227">MSAPHPVVVRRLLHVAGGALVWLVVAAGVALLLFLNTSRSTVLASHDAVVRPTLDGRATIHLGPFLPDLRDSTGSRVGADITLGKTEASSLQELVQRYGFIASDPEPQLAKARSAITDVAWQSVGLGAVAGLVPLGLWLLLGRRRRAEVVRHLPTPRGAVLVVGTLVVVVAAGVLVREPWRADAPTVGGGQTWRPLAALAPGVDLPSETRGIEVRMDLATAGTKQLIASALDTYDRSKRFYADAREAAEDLDGLHEPAEDQSVVLEVSDRHDNVGMDAVARAVADRGGASDVIDAGDDTSTGSQWEAFSLDSLDRAFDTPDGIEHRWSIAGNHDHGDFVTSYLADLGWTHLDGKVVDGPAGTPMYGIDDPRSSGLGPSREAVGISFDEQREQIADEVCRADEEGERVRTLVVHDANSGEEALARGCVDLVLAGHLHVQVGPTRVVGSNGSVGYSYTNGTTGGAAYAIAVGSKLRREAGMTLVTYDDERPVGVQPVALRTDGVFVVGDYTALDYSAGADEPAAGASTSPSPSSSPSS</sequence>
<protein>
    <recommendedName>
        <fullName evidence="5">Metallophosphoesterase</fullName>
    </recommendedName>
</protein>
<evidence type="ECO:0008006" key="5">
    <source>
        <dbReference type="Google" id="ProtNLM"/>
    </source>
</evidence>
<dbReference type="EMBL" id="BMKQ01000001">
    <property type="protein sequence ID" value="GGF52112.1"/>
    <property type="molecule type" value="Genomic_DNA"/>
</dbReference>
<name>A0A917F5L1_9ACTN</name>
<evidence type="ECO:0000313" key="4">
    <source>
        <dbReference type="Proteomes" id="UP000649179"/>
    </source>
</evidence>
<feature type="transmembrane region" description="Helical" evidence="2">
    <location>
        <begin position="159"/>
        <end position="176"/>
    </location>
</feature>
<reference evidence="3" key="2">
    <citation type="submission" date="2020-09" db="EMBL/GenBank/DDBJ databases">
        <authorList>
            <person name="Sun Q."/>
            <person name="Zhou Y."/>
        </authorList>
    </citation>
    <scope>NUCLEOTIDE SEQUENCE</scope>
    <source>
        <strain evidence="3">CGMCC 1.16067</strain>
    </source>
</reference>
<dbReference type="SUPFAM" id="SSF56300">
    <property type="entry name" value="Metallo-dependent phosphatases"/>
    <property type="match status" value="1"/>
</dbReference>
<gene>
    <name evidence="3" type="ORF">GCM10011519_27650</name>
</gene>
<reference evidence="3" key="1">
    <citation type="journal article" date="2014" name="Int. J. Syst. Evol. Microbiol.">
        <title>Complete genome sequence of Corynebacterium casei LMG S-19264T (=DSM 44701T), isolated from a smear-ripened cheese.</title>
        <authorList>
            <consortium name="US DOE Joint Genome Institute (JGI-PGF)"/>
            <person name="Walter F."/>
            <person name="Albersmeier A."/>
            <person name="Kalinowski J."/>
            <person name="Ruckert C."/>
        </authorList>
    </citation>
    <scope>NUCLEOTIDE SEQUENCE</scope>
    <source>
        <strain evidence="3">CGMCC 1.16067</strain>
    </source>
</reference>
<comment type="caution">
    <text evidence="3">The sequence shown here is derived from an EMBL/GenBank/DDBJ whole genome shotgun (WGS) entry which is preliminary data.</text>
</comment>
<feature type="region of interest" description="Disordered" evidence="1">
    <location>
        <begin position="517"/>
        <end position="536"/>
    </location>
</feature>